<keyword evidence="6" id="KW-1185">Reference proteome</keyword>
<keyword evidence="1 5" id="KW-0378">Hydrolase</keyword>
<feature type="signal peptide" evidence="3">
    <location>
        <begin position="1"/>
        <end position="25"/>
    </location>
</feature>
<keyword evidence="3" id="KW-0732">Signal</keyword>
<organism evidence="5 6">
    <name type="scientific">Solicola gregarius</name>
    <dbReference type="NCBI Taxonomy" id="2908642"/>
    <lineage>
        <taxon>Bacteria</taxon>
        <taxon>Bacillati</taxon>
        <taxon>Actinomycetota</taxon>
        <taxon>Actinomycetes</taxon>
        <taxon>Propionibacteriales</taxon>
        <taxon>Nocardioidaceae</taxon>
        <taxon>Solicola</taxon>
    </lineage>
</organism>
<dbReference type="Gene3D" id="1.10.246.70">
    <property type="match status" value="1"/>
</dbReference>
<dbReference type="SUPFAM" id="SSF53474">
    <property type="entry name" value="alpha/beta-Hydrolases"/>
    <property type="match status" value="1"/>
</dbReference>
<evidence type="ECO:0000256" key="2">
    <source>
        <dbReference type="SAM" id="MobiDB-lite"/>
    </source>
</evidence>
<dbReference type="KEGG" id="sgrg:L0C25_10130"/>
<dbReference type="Proteomes" id="UP001164390">
    <property type="component" value="Chromosome"/>
</dbReference>
<protein>
    <submittedName>
        <fullName evidence="5">CocE/NonD family hydrolase</fullName>
    </submittedName>
</protein>
<dbReference type="AlphaFoldDB" id="A0AA46TLC5"/>
<dbReference type="GO" id="GO:0008239">
    <property type="term" value="F:dipeptidyl-peptidase activity"/>
    <property type="evidence" value="ECO:0007669"/>
    <property type="project" value="InterPro"/>
</dbReference>
<dbReference type="InterPro" id="IPR000383">
    <property type="entry name" value="Xaa-Pro-like_dom"/>
</dbReference>
<feature type="chain" id="PRO_5041299790" evidence="3">
    <location>
        <begin position="26"/>
        <end position="634"/>
    </location>
</feature>
<dbReference type="InterPro" id="IPR005674">
    <property type="entry name" value="CocE/Ser_esterase"/>
</dbReference>
<accession>A0AA46TLC5</accession>
<dbReference type="SUPFAM" id="SSF49785">
    <property type="entry name" value="Galactose-binding domain-like"/>
    <property type="match status" value="1"/>
</dbReference>
<dbReference type="Pfam" id="PF08530">
    <property type="entry name" value="PepX_C"/>
    <property type="match status" value="1"/>
</dbReference>
<evidence type="ECO:0000313" key="5">
    <source>
        <dbReference type="EMBL" id="UYM07401.1"/>
    </source>
</evidence>
<evidence type="ECO:0000313" key="6">
    <source>
        <dbReference type="Proteomes" id="UP001164390"/>
    </source>
</evidence>
<reference evidence="5" key="1">
    <citation type="submission" date="2022-01" db="EMBL/GenBank/DDBJ databases">
        <title>Nocardioidaceae gen. sp. A5X3R13.</title>
        <authorList>
            <person name="Lopez Marin M.A."/>
            <person name="Uhlik O."/>
        </authorList>
    </citation>
    <scope>NUCLEOTIDE SEQUENCE</scope>
    <source>
        <strain evidence="5">A5X3R13</strain>
    </source>
</reference>
<evidence type="ECO:0000256" key="3">
    <source>
        <dbReference type="SAM" id="SignalP"/>
    </source>
</evidence>
<name>A0AA46TLC5_9ACTN</name>
<dbReference type="EMBL" id="CP094970">
    <property type="protein sequence ID" value="UYM07401.1"/>
    <property type="molecule type" value="Genomic_DNA"/>
</dbReference>
<dbReference type="Gene3D" id="3.40.50.1820">
    <property type="entry name" value="alpha/beta hydrolase"/>
    <property type="match status" value="1"/>
</dbReference>
<dbReference type="InterPro" id="IPR008979">
    <property type="entry name" value="Galactose-bd-like_sf"/>
</dbReference>
<proteinExistence type="predicted"/>
<gene>
    <name evidence="5" type="ORF">L0C25_10130</name>
</gene>
<dbReference type="Pfam" id="PF02129">
    <property type="entry name" value="Peptidase_S15"/>
    <property type="match status" value="1"/>
</dbReference>
<feature type="domain" description="Xaa-Pro dipeptidyl-peptidase C-terminal" evidence="4">
    <location>
        <begin position="362"/>
        <end position="598"/>
    </location>
</feature>
<dbReference type="InterPro" id="IPR029058">
    <property type="entry name" value="AB_hydrolase_fold"/>
</dbReference>
<dbReference type="SMART" id="SM00939">
    <property type="entry name" value="PepX_C"/>
    <property type="match status" value="1"/>
</dbReference>
<dbReference type="NCBIfam" id="TIGR00976">
    <property type="entry name" value="CocE_NonD"/>
    <property type="match status" value="1"/>
</dbReference>
<sequence length="634" mass="69115">MLRRVLTVIAAVPLAIGLLGAPVDASTPPSASTKSHAVRTAPAPAPTEPQYDYADAIRETVWVEAPDLDGNGEPDRVAADIIRPRELNGEAQIPVVMDASPYYSCCGRGNESELKLYNARGGPEKFPLYYDNYFVPRGYGYVAVDMAGTSRSTGCTDEGADSDILSVKAVIDWLNGRGRAVDRDGNEVSAGWSDGKVGMIGKSYDGTLANGVAATGVEGLETIVPIAAISSWYDYTRYQGLPFSYDYPTYLSSYVEGDRSEDIDCSPRLDEMAANDGDETGDYTDFWADRDYREGADRNAANVTASVFIAHGLQDFNVKTPNFSRWWDDLGENGVERKMWLTRVGHTDPFDSARKQWVDTLHRWFDHELMGVDNGIDREPAVRAEVAPDKWVSSPDWPVSKRTVKLRPQRNGSLVKGRHSDATAEFVNDPQQDESDAITAGNNPHRLLFTTGRLGRAVRLSGSAEVRLDIAHAAETGQVGVALVDYGPSRRVVDANGGVHNLDTESCWGAATPADDACYTDVAKTVGRTPLQVLSRGWARLNEGDQQRVTVTLTANDVRVPKGHRIGLAVVGASHDWVVTVDDAATEYAVSLRDSVLRLPIDGKLPKLRPGKSLVPKVVPQRVLAEQEDVIIPR</sequence>
<dbReference type="RefSeq" id="WP_271636375.1">
    <property type="nucleotide sequence ID" value="NZ_CP094970.1"/>
</dbReference>
<evidence type="ECO:0000259" key="4">
    <source>
        <dbReference type="SMART" id="SM00939"/>
    </source>
</evidence>
<feature type="region of interest" description="Disordered" evidence="2">
    <location>
        <begin position="25"/>
        <end position="49"/>
    </location>
</feature>
<dbReference type="InterPro" id="IPR013736">
    <property type="entry name" value="Xaa-Pro_dipept_C"/>
</dbReference>
<evidence type="ECO:0000256" key="1">
    <source>
        <dbReference type="ARBA" id="ARBA00022801"/>
    </source>
</evidence>
<dbReference type="Gene3D" id="2.60.120.260">
    <property type="entry name" value="Galactose-binding domain-like"/>
    <property type="match status" value="1"/>
</dbReference>